<dbReference type="InterPro" id="IPR017853">
    <property type="entry name" value="GH"/>
</dbReference>
<protein>
    <recommendedName>
        <fullName evidence="3">Hyaluronidase</fullName>
    </recommendedName>
</protein>
<organism evidence="1 2">
    <name type="scientific">Poriferisphaera corsica</name>
    <dbReference type="NCBI Taxonomy" id="2528020"/>
    <lineage>
        <taxon>Bacteria</taxon>
        <taxon>Pseudomonadati</taxon>
        <taxon>Planctomycetota</taxon>
        <taxon>Phycisphaerae</taxon>
        <taxon>Phycisphaerales</taxon>
        <taxon>Phycisphaeraceae</taxon>
        <taxon>Poriferisphaera</taxon>
    </lineage>
</organism>
<dbReference type="RefSeq" id="WP_145073611.1">
    <property type="nucleotide sequence ID" value="NZ_CP036425.1"/>
</dbReference>
<gene>
    <name evidence="1" type="ORF">KS4_03210</name>
</gene>
<sequence>MNRLGLMQIALMIALMLVVCDMVRGEDSVEGDGPRVTKASTFVMFNGLILESDRPVDLSMLGMKPIQIMSPSSLWDTKNGQDYFNTDLNRYRAYARYLKRHEGIVCLDIEHYQTDARQIGKNGFTKQKLDRNIKMFKTIVDVIHQAEPELRIGYYLLLPVRDYWSPVYGHEKDIEKWQKANDALMPLADSVDVLFPSFYTFNNDPVGWLKYAKANMEQSRRFHKPVYVFLYPKYHESNKELGGTLIDGEFWAKQLEFVYENADGVVIWGPFKKHEWGPGVGWWDATVKFVEKIKEE</sequence>
<dbReference type="EMBL" id="CP036425">
    <property type="protein sequence ID" value="QDU32290.1"/>
    <property type="molecule type" value="Genomic_DNA"/>
</dbReference>
<keyword evidence="2" id="KW-1185">Reference proteome</keyword>
<dbReference type="KEGG" id="pcor:KS4_03210"/>
<name>A0A517YPZ6_9BACT</name>
<dbReference type="OrthoDB" id="9086561at2"/>
<dbReference type="Gene3D" id="3.20.20.70">
    <property type="entry name" value="Aldolase class I"/>
    <property type="match status" value="1"/>
</dbReference>
<proteinExistence type="predicted"/>
<dbReference type="SUPFAM" id="SSF51445">
    <property type="entry name" value="(Trans)glycosidases"/>
    <property type="match status" value="1"/>
</dbReference>
<dbReference type="AlphaFoldDB" id="A0A517YPZ6"/>
<dbReference type="InterPro" id="IPR013785">
    <property type="entry name" value="Aldolase_TIM"/>
</dbReference>
<accession>A0A517YPZ6</accession>
<evidence type="ECO:0000313" key="2">
    <source>
        <dbReference type="Proteomes" id="UP000317369"/>
    </source>
</evidence>
<evidence type="ECO:0008006" key="3">
    <source>
        <dbReference type="Google" id="ProtNLM"/>
    </source>
</evidence>
<evidence type="ECO:0000313" key="1">
    <source>
        <dbReference type="EMBL" id="QDU32290.1"/>
    </source>
</evidence>
<reference evidence="1 2" key="1">
    <citation type="submission" date="2019-02" db="EMBL/GenBank/DDBJ databases">
        <title>Deep-cultivation of Planctomycetes and their phenomic and genomic characterization uncovers novel biology.</title>
        <authorList>
            <person name="Wiegand S."/>
            <person name="Jogler M."/>
            <person name="Boedeker C."/>
            <person name="Pinto D."/>
            <person name="Vollmers J."/>
            <person name="Rivas-Marin E."/>
            <person name="Kohn T."/>
            <person name="Peeters S.H."/>
            <person name="Heuer A."/>
            <person name="Rast P."/>
            <person name="Oberbeckmann S."/>
            <person name="Bunk B."/>
            <person name="Jeske O."/>
            <person name="Meyerdierks A."/>
            <person name="Storesund J.E."/>
            <person name="Kallscheuer N."/>
            <person name="Luecker S."/>
            <person name="Lage O.M."/>
            <person name="Pohl T."/>
            <person name="Merkel B.J."/>
            <person name="Hornburger P."/>
            <person name="Mueller R.-W."/>
            <person name="Bruemmer F."/>
            <person name="Labrenz M."/>
            <person name="Spormann A.M."/>
            <person name="Op den Camp H."/>
            <person name="Overmann J."/>
            <person name="Amann R."/>
            <person name="Jetten M.S.M."/>
            <person name="Mascher T."/>
            <person name="Medema M.H."/>
            <person name="Devos D.P."/>
            <person name="Kaster A.-K."/>
            <person name="Ovreas L."/>
            <person name="Rohde M."/>
            <person name="Galperin M.Y."/>
            <person name="Jogler C."/>
        </authorList>
    </citation>
    <scope>NUCLEOTIDE SEQUENCE [LARGE SCALE GENOMIC DNA]</scope>
    <source>
        <strain evidence="1 2">KS4</strain>
    </source>
</reference>
<dbReference type="Proteomes" id="UP000317369">
    <property type="component" value="Chromosome"/>
</dbReference>